<dbReference type="PROSITE" id="PS51421">
    <property type="entry name" value="RAS"/>
    <property type="match status" value="1"/>
</dbReference>
<feature type="region of interest" description="Disordered" evidence="8">
    <location>
        <begin position="622"/>
        <end position="641"/>
    </location>
</feature>
<evidence type="ECO:0000256" key="9">
    <source>
        <dbReference type="SAM" id="Phobius"/>
    </source>
</evidence>
<evidence type="ECO:0000256" key="6">
    <source>
        <dbReference type="ARBA" id="ARBA00023289"/>
    </source>
</evidence>
<dbReference type="InterPro" id="IPR001806">
    <property type="entry name" value="Small_GTPase"/>
</dbReference>
<dbReference type="SMART" id="SM00175">
    <property type="entry name" value="RAB"/>
    <property type="match status" value="1"/>
</dbReference>
<dbReference type="GO" id="GO:0004818">
    <property type="term" value="F:glutamate-tRNA ligase activity"/>
    <property type="evidence" value="ECO:0007669"/>
    <property type="project" value="UniProtKB-EC"/>
</dbReference>
<protein>
    <submittedName>
        <fullName evidence="11">EARS</fullName>
        <ecNumber evidence="11">6.1.1.17</ecNumber>
    </submittedName>
</protein>
<dbReference type="InterPro" id="IPR014729">
    <property type="entry name" value="Rossmann-like_a/b/a_fold"/>
</dbReference>
<keyword evidence="4 7" id="KW-0030">Aminoacyl-tRNA synthetase</keyword>
<dbReference type="Pfam" id="PF00749">
    <property type="entry name" value="tRNA-synt_1c"/>
    <property type="match status" value="1"/>
</dbReference>
<keyword evidence="6" id="KW-0636">Prenylation</keyword>
<feature type="domain" description="Glutamyl/glutaminyl-tRNA synthetase class Ib catalytic" evidence="10">
    <location>
        <begin position="208"/>
        <end position="477"/>
    </location>
</feature>
<feature type="compositionally biased region" description="Polar residues" evidence="8">
    <location>
        <begin position="660"/>
        <end position="670"/>
    </location>
</feature>
<evidence type="ECO:0000256" key="7">
    <source>
        <dbReference type="RuleBase" id="RU363037"/>
    </source>
</evidence>
<feature type="region of interest" description="Disordered" evidence="8">
    <location>
        <begin position="517"/>
        <end position="540"/>
    </location>
</feature>
<dbReference type="PROSITE" id="PS51420">
    <property type="entry name" value="RHO"/>
    <property type="match status" value="1"/>
</dbReference>
<dbReference type="SUPFAM" id="SSF52540">
    <property type="entry name" value="P-loop containing nucleoside triphosphate hydrolases"/>
    <property type="match status" value="1"/>
</dbReference>
<evidence type="ECO:0000313" key="12">
    <source>
        <dbReference type="Proteomes" id="UP000675881"/>
    </source>
</evidence>
<evidence type="ECO:0000259" key="10">
    <source>
        <dbReference type="Pfam" id="PF00749"/>
    </source>
</evidence>
<dbReference type="InterPro" id="IPR049940">
    <property type="entry name" value="GluQ/Sye"/>
</dbReference>
<dbReference type="PRINTS" id="PR00449">
    <property type="entry name" value="RASTRNSFRMNG"/>
</dbReference>
<dbReference type="InterPro" id="IPR027417">
    <property type="entry name" value="P-loop_NTPase"/>
</dbReference>
<evidence type="ECO:0000313" key="11">
    <source>
        <dbReference type="EMBL" id="CAF2823347.1"/>
    </source>
</evidence>
<dbReference type="SUPFAM" id="SSF52374">
    <property type="entry name" value="Nucleotidylyl transferase"/>
    <property type="match status" value="1"/>
</dbReference>
<keyword evidence="1 7" id="KW-0436">Ligase</keyword>
<dbReference type="NCBIfam" id="TIGR00231">
    <property type="entry name" value="small_GTP"/>
    <property type="match status" value="1"/>
</dbReference>
<sequence>MSDQWGNSYGGGGGGYTGDFYDGYGQPGKDLVSQNYMTPGPAAEEDEFANEAPLLEELGINVEHIMQKTYAVLNPFHATHPDVAGDSDLAGPLVFCLAFGSFLLLCGKVHFNYIYGIGFMGCAAMYGLISMMSSHVSFTVIVSILGYCVLPIVMLSGMSVLFSLQGLRSEWNTNKSSLHISWVKRCAYYFHIIFSDLCQREYGLLQVQREKGAFILRLEDTDQQRFVPGASKEIEQMLEWSGLSPDESPTKGGQFGPYEQSQRTHIYKQYSEKLLESGSAYRCFCSGKRLALMKKDANRSKRPNKYDRRCLHLSQQEIQDKLGQGVPFTIRFKLRPFKEGYNDLIYGHTNHDVYEFEGDPIIMKSDGFPTYHFANVIDDHLMKITHVFRGVEWQVSTPKHIMLYEAFEWKPPIYAHLPLIVNSDGSKLSKRQKDIDVKYYKDNGYFSDAILNFLSTVGGGFDYRDHSCEKKNTSSADEFSTEEPIDYSKPLSRKSSFSKPIKLNNLFKKELIPSTTTFLGGPKEESDDTETRLPETSSHVAPSIPRIIIEDFDHLGGREPYSRPSNDFGRSGDRRNFGRGFNPYRWGTNWSETVSTTPESSILSNQANVIEPSETASTFKEEGLNDTSKYQESNTQSFSTGSKIEKKIPFSFQSMDRRNSTPQEDSNNPTGVAMEEINSQKEQRKSGPVPMVMASIKRKIDPAIPKERLFKVLLIGDPGVGKTSFVQRYTTNLFRTDYKGTVGVDFALKLLKINNETVVKLQLWDVAGQERFTWMTRVYYRDARGCIIMFDLSNRNSFLNASRWKKDLDKKCVRPDGNVIPCLLLANKCDLRDRKVSIEEIEEFYKKHDFIGWTETSAKNDLMVKDSVKFLVDVMLKQHDEDYFKFRSKSNFEEGSEDEAPTLRLDRKKYESPSSLVCSSC</sequence>
<feature type="transmembrane region" description="Helical" evidence="9">
    <location>
        <begin position="138"/>
        <end position="162"/>
    </location>
</feature>
<feature type="transmembrane region" description="Helical" evidence="9">
    <location>
        <begin position="113"/>
        <end position="132"/>
    </location>
</feature>
<dbReference type="SMART" id="SM00176">
    <property type="entry name" value="RAN"/>
    <property type="match status" value="1"/>
</dbReference>
<evidence type="ECO:0000256" key="2">
    <source>
        <dbReference type="ARBA" id="ARBA00022741"/>
    </source>
</evidence>
<keyword evidence="7" id="KW-0648">Protein biosynthesis</keyword>
<dbReference type="PANTHER" id="PTHR43311">
    <property type="entry name" value="GLUTAMATE--TRNA LIGASE"/>
    <property type="match status" value="1"/>
</dbReference>
<dbReference type="GO" id="GO:0005739">
    <property type="term" value="C:mitochondrion"/>
    <property type="evidence" value="ECO:0007669"/>
    <property type="project" value="TreeGrafter"/>
</dbReference>
<keyword evidence="9" id="KW-0812">Transmembrane</keyword>
<dbReference type="Gene3D" id="3.40.50.300">
    <property type="entry name" value="P-loop containing nucleotide triphosphate hydrolases"/>
    <property type="match status" value="1"/>
</dbReference>
<dbReference type="OrthoDB" id="440385at2759"/>
<dbReference type="InterPro" id="IPR030697">
    <property type="entry name" value="Rab29/Rab38/Rab32"/>
</dbReference>
<evidence type="ECO:0000256" key="8">
    <source>
        <dbReference type="SAM" id="MobiDB-lite"/>
    </source>
</evidence>
<dbReference type="Pfam" id="PF00071">
    <property type="entry name" value="Ras"/>
    <property type="match status" value="1"/>
</dbReference>
<dbReference type="NCBIfam" id="TIGR00464">
    <property type="entry name" value="gltX_bact"/>
    <property type="match status" value="1"/>
</dbReference>
<dbReference type="FunFam" id="3.40.50.300:FF:002133">
    <property type="entry name" value="Ras family protein"/>
    <property type="match status" value="1"/>
</dbReference>
<dbReference type="SMART" id="SM00174">
    <property type="entry name" value="RHO"/>
    <property type="match status" value="1"/>
</dbReference>
<organism evidence="11 12">
    <name type="scientific">Lepeophtheirus salmonis</name>
    <name type="common">Salmon louse</name>
    <name type="synonym">Caligus salmonis</name>
    <dbReference type="NCBI Taxonomy" id="72036"/>
    <lineage>
        <taxon>Eukaryota</taxon>
        <taxon>Metazoa</taxon>
        <taxon>Ecdysozoa</taxon>
        <taxon>Arthropoda</taxon>
        <taxon>Crustacea</taxon>
        <taxon>Multicrustacea</taxon>
        <taxon>Hexanauplia</taxon>
        <taxon>Copepoda</taxon>
        <taxon>Siphonostomatoida</taxon>
        <taxon>Caligidae</taxon>
        <taxon>Lepeophtheirus</taxon>
    </lineage>
</organism>
<evidence type="ECO:0000256" key="1">
    <source>
        <dbReference type="ARBA" id="ARBA00022598"/>
    </source>
</evidence>
<dbReference type="GO" id="GO:0016192">
    <property type="term" value="P:vesicle-mediated transport"/>
    <property type="evidence" value="ECO:0007669"/>
    <property type="project" value="InterPro"/>
</dbReference>
<dbReference type="EC" id="6.1.1.17" evidence="11"/>
<dbReference type="GO" id="GO:0005802">
    <property type="term" value="C:trans-Golgi network"/>
    <property type="evidence" value="ECO:0007669"/>
    <property type="project" value="InterPro"/>
</dbReference>
<dbReference type="Proteomes" id="UP000675881">
    <property type="component" value="Chromosome 13"/>
</dbReference>
<dbReference type="GO" id="GO:0005525">
    <property type="term" value="F:GTP binding"/>
    <property type="evidence" value="ECO:0007669"/>
    <property type="project" value="InterPro"/>
</dbReference>
<dbReference type="SMART" id="SM00173">
    <property type="entry name" value="RAS"/>
    <property type="match status" value="1"/>
</dbReference>
<dbReference type="EMBL" id="HG994592">
    <property type="protein sequence ID" value="CAF2823347.1"/>
    <property type="molecule type" value="Genomic_DNA"/>
</dbReference>
<dbReference type="PANTHER" id="PTHR43311:SF2">
    <property type="entry name" value="GLUTAMATE--TRNA LIGASE, MITOCHONDRIAL-RELATED"/>
    <property type="match status" value="1"/>
</dbReference>
<dbReference type="InterPro" id="IPR004527">
    <property type="entry name" value="Glu-tRNA-ligase_bac/mito"/>
</dbReference>
<evidence type="ECO:0000256" key="5">
    <source>
        <dbReference type="ARBA" id="ARBA00023288"/>
    </source>
</evidence>
<keyword evidence="2 7" id="KW-0547">Nucleotide-binding</keyword>
<keyword evidence="3 7" id="KW-0067">ATP-binding</keyword>
<accession>A0A7R8CKT7</accession>
<keyword evidence="9" id="KW-1133">Transmembrane helix</keyword>
<feature type="compositionally biased region" description="Polar residues" evidence="8">
    <location>
        <begin position="625"/>
        <end position="641"/>
    </location>
</feature>
<dbReference type="Gene3D" id="3.40.50.620">
    <property type="entry name" value="HUPs"/>
    <property type="match status" value="1"/>
</dbReference>
<gene>
    <name evidence="11" type="ORF">LSAA_4505</name>
</gene>
<keyword evidence="12" id="KW-1185">Reference proteome</keyword>
<name>A0A7R8CKT7_LEPSM</name>
<dbReference type="InterPro" id="IPR020058">
    <property type="entry name" value="Glu/Gln-tRNA-synth_Ib_cat-dom"/>
</dbReference>
<dbReference type="GO" id="GO:0006424">
    <property type="term" value="P:glutamyl-tRNA aminoacylation"/>
    <property type="evidence" value="ECO:0007669"/>
    <property type="project" value="InterPro"/>
</dbReference>
<dbReference type="PROSITE" id="PS51419">
    <property type="entry name" value="RAB"/>
    <property type="match status" value="1"/>
</dbReference>
<dbReference type="GO" id="GO:0005524">
    <property type="term" value="F:ATP binding"/>
    <property type="evidence" value="ECO:0007669"/>
    <property type="project" value="UniProtKB-KW"/>
</dbReference>
<dbReference type="InterPro" id="IPR005225">
    <property type="entry name" value="Small_GTP-bd"/>
</dbReference>
<dbReference type="AlphaFoldDB" id="A0A7R8CKT7"/>
<proteinExistence type="inferred from homology"/>
<dbReference type="GO" id="GO:0003924">
    <property type="term" value="F:GTPase activity"/>
    <property type="evidence" value="ECO:0007669"/>
    <property type="project" value="InterPro"/>
</dbReference>
<keyword evidence="5" id="KW-0449">Lipoprotein</keyword>
<evidence type="ECO:0000256" key="3">
    <source>
        <dbReference type="ARBA" id="ARBA00022840"/>
    </source>
</evidence>
<keyword evidence="9" id="KW-0472">Membrane</keyword>
<comment type="similarity">
    <text evidence="7">Belongs to the class-I aminoacyl-tRNA synthetase family.</text>
</comment>
<dbReference type="GO" id="GO:0031982">
    <property type="term" value="C:vesicle"/>
    <property type="evidence" value="ECO:0007669"/>
    <property type="project" value="InterPro"/>
</dbReference>
<dbReference type="CDD" id="cd04107">
    <property type="entry name" value="Rab32_Rab38"/>
    <property type="match status" value="1"/>
</dbReference>
<evidence type="ECO:0000256" key="4">
    <source>
        <dbReference type="ARBA" id="ARBA00023146"/>
    </source>
</evidence>
<reference evidence="11" key="1">
    <citation type="submission" date="2021-02" db="EMBL/GenBank/DDBJ databases">
        <authorList>
            <person name="Bekaert M."/>
        </authorList>
    </citation>
    <scope>NUCLEOTIDE SEQUENCE</scope>
    <source>
        <strain evidence="11">IoA-00</strain>
    </source>
</reference>
<feature type="region of interest" description="Disordered" evidence="8">
    <location>
        <begin position="651"/>
        <end position="671"/>
    </location>
</feature>